<keyword evidence="1" id="KW-0175">Coiled coil</keyword>
<reference evidence="2 3" key="1">
    <citation type="submission" date="2018-11" db="EMBL/GenBank/DDBJ databases">
        <title>Parancylomarina longa gen. nov., sp. nov., isolated from sediments of southern Okinawa.</title>
        <authorList>
            <person name="Fu T."/>
        </authorList>
    </citation>
    <scope>NUCLEOTIDE SEQUENCE [LARGE SCALE GENOMIC DNA]</scope>
    <source>
        <strain evidence="2 3">T3-2 S1-C</strain>
    </source>
</reference>
<protein>
    <recommendedName>
        <fullName evidence="4">Lipoprotein</fullName>
    </recommendedName>
</protein>
<organism evidence="2 3">
    <name type="scientific">Ancylomarina longa</name>
    <dbReference type="NCBI Taxonomy" id="2487017"/>
    <lineage>
        <taxon>Bacteria</taxon>
        <taxon>Pseudomonadati</taxon>
        <taxon>Bacteroidota</taxon>
        <taxon>Bacteroidia</taxon>
        <taxon>Marinilabiliales</taxon>
        <taxon>Marinifilaceae</taxon>
        <taxon>Ancylomarina</taxon>
    </lineage>
</organism>
<dbReference type="AlphaFoldDB" id="A0A434AGB9"/>
<evidence type="ECO:0008006" key="4">
    <source>
        <dbReference type="Google" id="ProtNLM"/>
    </source>
</evidence>
<gene>
    <name evidence="2" type="ORF">DLK05_13940</name>
</gene>
<evidence type="ECO:0000313" key="3">
    <source>
        <dbReference type="Proteomes" id="UP000282985"/>
    </source>
</evidence>
<keyword evidence="3" id="KW-1185">Reference proteome</keyword>
<comment type="caution">
    <text evidence="2">The sequence shown here is derived from an EMBL/GenBank/DDBJ whole genome shotgun (WGS) entry which is preliminary data.</text>
</comment>
<dbReference type="OrthoDB" id="1100498at2"/>
<dbReference type="EMBL" id="RJJX01000023">
    <property type="protein sequence ID" value="RUT73367.1"/>
    <property type="molecule type" value="Genomic_DNA"/>
</dbReference>
<sequence length="252" mass="29716">MKKLFLVFFSSLLIISCSNESEKSKSINEKTNSVQDSVKTESVMEWTVKENERKANEEKLEKEKAAERQRMLVEREKVIKEKHLSFLHVDSLNGKPISFYLENSETNELVKSFYQGEFLPSDNDKTFELLDILVEKNEVIYPFYFHCLNSICLLSDGALSEVMGNPCLKMVYNYPKYTFSFFKDNIPVFDRYNQFIGYELYFQKYGTSNVEISESDFLNYLKENLNLEDKEIEKFYKTFVDGIEQVNKNMED</sequence>
<feature type="coiled-coil region" evidence="1">
    <location>
        <begin position="48"/>
        <end position="77"/>
    </location>
</feature>
<dbReference type="PROSITE" id="PS51257">
    <property type="entry name" value="PROKAR_LIPOPROTEIN"/>
    <property type="match status" value="1"/>
</dbReference>
<proteinExistence type="predicted"/>
<evidence type="ECO:0000256" key="1">
    <source>
        <dbReference type="SAM" id="Coils"/>
    </source>
</evidence>
<evidence type="ECO:0000313" key="2">
    <source>
        <dbReference type="EMBL" id="RUT73367.1"/>
    </source>
</evidence>
<accession>A0A434AGB9</accession>
<name>A0A434AGB9_9BACT</name>
<dbReference type="Proteomes" id="UP000282985">
    <property type="component" value="Unassembled WGS sequence"/>
</dbReference>
<dbReference type="RefSeq" id="WP_127344581.1">
    <property type="nucleotide sequence ID" value="NZ_RJJX01000023.1"/>
</dbReference>